<dbReference type="CDD" id="cd03017">
    <property type="entry name" value="PRX_BCP"/>
    <property type="match status" value="1"/>
</dbReference>
<feature type="domain" description="Thioredoxin" evidence="5">
    <location>
        <begin position="151"/>
        <end position="329"/>
    </location>
</feature>
<dbReference type="InterPro" id="IPR047057">
    <property type="entry name" value="MerR_fam"/>
</dbReference>
<dbReference type="InterPro" id="IPR000551">
    <property type="entry name" value="MerR-type_HTH_dom"/>
</dbReference>
<organism evidence="6 7">
    <name type="scientific">Tsukamurella soli</name>
    <dbReference type="NCBI Taxonomy" id="644556"/>
    <lineage>
        <taxon>Bacteria</taxon>
        <taxon>Bacillati</taxon>
        <taxon>Actinomycetota</taxon>
        <taxon>Actinomycetes</taxon>
        <taxon>Mycobacteriales</taxon>
        <taxon>Tsukamurellaceae</taxon>
        <taxon>Tsukamurella</taxon>
    </lineage>
</organism>
<dbReference type="RefSeq" id="WP_344999827.1">
    <property type="nucleotide sequence ID" value="NZ_BAABFR010000094.1"/>
</dbReference>
<evidence type="ECO:0000256" key="2">
    <source>
        <dbReference type="ARBA" id="ARBA00023125"/>
    </source>
</evidence>
<dbReference type="SMART" id="SM00422">
    <property type="entry name" value="HTH_MERR"/>
    <property type="match status" value="1"/>
</dbReference>
<dbReference type="Gene3D" id="3.40.30.10">
    <property type="entry name" value="Glutaredoxin"/>
    <property type="match status" value="1"/>
</dbReference>
<dbReference type="PROSITE" id="PS51352">
    <property type="entry name" value="THIOREDOXIN_2"/>
    <property type="match status" value="1"/>
</dbReference>
<dbReference type="Gene3D" id="1.10.1660.10">
    <property type="match status" value="1"/>
</dbReference>
<dbReference type="InterPro" id="IPR013740">
    <property type="entry name" value="Redoxin"/>
</dbReference>
<dbReference type="Pfam" id="PF00376">
    <property type="entry name" value="MerR"/>
    <property type="match status" value="1"/>
</dbReference>
<accession>A0ABP8K8R2</accession>
<reference evidence="7" key="1">
    <citation type="journal article" date="2019" name="Int. J. Syst. Evol. Microbiol.">
        <title>The Global Catalogue of Microorganisms (GCM) 10K type strain sequencing project: providing services to taxonomists for standard genome sequencing and annotation.</title>
        <authorList>
            <consortium name="The Broad Institute Genomics Platform"/>
            <consortium name="The Broad Institute Genome Sequencing Center for Infectious Disease"/>
            <person name="Wu L."/>
            <person name="Ma J."/>
        </authorList>
    </citation>
    <scope>NUCLEOTIDE SEQUENCE [LARGE SCALE GENOMIC DNA]</scope>
    <source>
        <strain evidence="7">JCM 17688</strain>
    </source>
</reference>
<dbReference type="PROSITE" id="PS00552">
    <property type="entry name" value="HTH_MERR_1"/>
    <property type="match status" value="1"/>
</dbReference>
<evidence type="ECO:0000256" key="3">
    <source>
        <dbReference type="ARBA" id="ARBA00023163"/>
    </source>
</evidence>
<dbReference type="Pfam" id="PF08534">
    <property type="entry name" value="Redoxin"/>
    <property type="match status" value="1"/>
</dbReference>
<dbReference type="PROSITE" id="PS50937">
    <property type="entry name" value="HTH_MERR_2"/>
    <property type="match status" value="1"/>
</dbReference>
<dbReference type="SUPFAM" id="SSF52833">
    <property type="entry name" value="Thioredoxin-like"/>
    <property type="match status" value="1"/>
</dbReference>
<evidence type="ECO:0000259" key="5">
    <source>
        <dbReference type="PROSITE" id="PS51352"/>
    </source>
</evidence>
<evidence type="ECO:0000313" key="6">
    <source>
        <dbReference type="EMBL" id="GAA4402137.1"/>
    </source>
</evidence>
<feature type="domain" description="HTH merR-type" evidence="4">
    <location>
        <begin position="1"/>
        <end position="68"/>
    </location>
</feature>
<dbReference type="InterPro" id="IPR036249">
    <property type="entry name" value="Thioredoxin-like_sf"/>
</dbReference>
<comment type="caution">
    <text evidence="6">The sequence shown here is derived from an EMBL/GenBank/DDBJ whole genome shotgun (WGS) entry which is preliminary data.</text>
</comment>
<name>A0ABP8K8R2_9ACTN</name>
<dbReference type="InterPro" id="IPR013766">
    <property type="entry name" value="Thioredoxin_domain"/>
</dbReference>
<keyword evidence="7" id="KW-1185">Reference proteome</keyword>
<dbReference type="InterPro" id="IPR009061">
    <property type="entry name" value="DNA-bd_dom_put_sf"/>
</dbReference>
<evidence type="ECO:0000259" key="4">
    <source>
        <dbReference type="PROSITE" id="PS50937"/>
    </source>
</evidence>
<dbReference type="PANTHER" id="PTHR30204">
    <property type="entry name" value="REDOX-CYCLING DRUG-SENSING TRANSCRIPTIONAL ACTIVATOR SOXR"/>
    <property type="match status" value="1"/>
</dbReference>
<dbReference type="SUPFAM" id="SSF46955">
    <property type="entry name" value="Putative DNA-binding domain"/>
    <property type="match status" value="1"/>
</dbReference>
<evidence type="ECO:0000256" key="1">
    <source>
        <dbReference type="ARBA" id="ARBA00023015"/>
    </source>
</evidence>
<dbReference type="PRINTS" id="PR00040">
    <property type="entry name" value="HTHMERR"/>
</dbReference>
<keyword evidence="1" id="KW-0805">Transcription regulation</keyword>
<proteinExistence type="predicted"/>
<keyword evidence="2" id="KW-0238">DNA-binding</keyword>
<protein>
    <submittedName>
        <fullName evidence="6">Redoxin family protein</fullName>
    </submittedName>
</protein>
<dbReference type="Proteomes" id="UP001500635">
    <property type="component" value="Unassembled WGS sequence"/>
</dbReference>
<dbReference type="PANTHER" id="PTHR30204:SF94">
    <property type="entry name" value="HEAVY METAL-DEPENDENT TRANSCRIPTIONAL REGULATOR HI_0293-RELATED"/>
    <property type="match status" value="1"/>
</dbReference>
<dbReference type="EMBL" id="BAABFR010000094">
    <property type="protein sequence ID" value="GAA4402137.1"/>
    <property type="molecule type" value="Genomic_DNA"/>
</dbReference>
<evidence type="ECO:0000313" key="7">
    <source>
        <dbReference type="Proteomes" id="UP001500635"/>
    </source>
</evidence>
<gene>
    <name evidence="6" type="ORF">GCM10023147_42370</name>
</gene>
<keyword evidence="3" id="KW-0804">Transcription</keyword>
<sequence>MRIGELAHQAGVTVKAVRYYESLGLITPTRLSNGYRDYSEVDVRHTAEIRALARLGIPVERTQPFLDCLSAGHPHADDCPASLAEYRDAIADLTARIHGLTTRRDALIAHLNRAAHRGCTTTPADQGTDMPDFTSLPADLPVPADDGAADHLPGTPLPPLVLRATDGSTITLDELGPGRTVIYLYPLTGRPGIDLPEGWDAIPGARGCSTEACDFRDHYRDLVDAGATQVFGCSSQDVDYQREVVERLHLPFPMLSDPNLELARALDLPTFAPGDLDRYRPFTPNIRDELYSRLTMIVREGLIEHVFYPIFPPNEHAGQVLRWLRAHLH</sequence>